<dbReference type="PANTHER" id="PTHR40635:SF1">
    <property type="match status" value="1"/>
</dbReference>
<evidence type="ECO:0000313" key="4">
    <source>
        <dbReference type="Proteomes" id="UP000192927"/>
    </source>
</evidence>
<feature type="chain" id="PRO_5012461626" evidence="2">
    <location>
        <begin position="19"/>
        <end position="644"/>
    </location>
</feature>
<evidence type="ECO:0000256" key="1">
    <source>
        <dbReference type="SAM" id="MobiDB-lite"/>
    </source>
</evidence>
<dbReference type="EMBL" id="FWEW01000400">
    <property type="protein sequence ID" value="SLM34746.1"/>
    <property type="molecule type" value="Genomic_DNA"/>
</dbReference>
<dbReference type="GO" id="GO:0016787">
    <property type="term" value="F:hydrolase activity"/>
    <property type="evidence" value="ECO:0007669"/>
    <property type="project" value="UniProtKB-KW"/>
</dbReference>
<evidence type="ECO:0000313" key="3">
    <source>
        <dbReference type="EMBL" id="SLM34746.1"/>
    </source>
</evidence>
<proteinExistence type="predicted"/>
<feature type="compositionally biased region" description="Basic and acidic residues" evidence="1">
    <location>
        <begin position="533"/>
        <end position="546"/>
    </location>
</feature>
<accession>A0A1W5CV84</accession>
<name>A0A1W5CV84_9LECA</name>
<dbReference type="Proteomes" id="UP000192927">
    <property type="component" value="Unassembled WGS sequence"/>
</dbReference>
<dbReference type="SUPFAM" id="SSF53474">
    <property type="entry name" value="alpha/beta-Hydrolases"/>
    <property type="match status" value="1"/>
</dbReference>
<dbReference type="PANTHER" id="PTHR40635">
    <property type="match status" value="1"/>
</dbReference>
<feature type="compositionally biased region" description="Pro residues" evidence="1">
    <location>
        <begin position="522"/>
        <end position="532"/>
    </location>
</feature>
<keyword evidence="4" id="KW-1185">Reference proteome</keyword>
<keyword evidence="3" id="KW-0378">Hydrolase</keyword>
<protein>
    <submittedName>
        <fullName evidence="3">Alpha/Beta hydrolase fold</fullName>
    </submittedName>
</protein>
<feature type="signal peptide" evidence="2">
    <location>
        <begin position="1"/>
        <end position="18"/>
    </location>
</feature>
<dbReference type="InterPro" id="IPR029058">
    <property type="entry name" value="AB_hydrolase_fold"/>
</dbReference>
<reference evidence="4" key="1">
    <citation type="submission" date="2017-03" db="EMBL/GenBank/DDBJ databases">
        <authorList>
            <person name="Sharma R."/>
            <person name="Thines M."/>
        </authorList>
    </citation>
    <scope>NUCLEOTIDE SEQUENCE [LARGE SCALE GENOMIC DNA]</scope>
</reference>
<evidence type="ECO:0000256" key="2">
    <source>
        <dbReference type="SAM" id="SignalP"/>
    </source>
</evidence>
<feature type="compositionally biased region" description="Gly residues" evidence="1">
    <location>
        <begin position="407"/>
        <end position="418"/>
    </location>
</feature>
<keyword evidence="2" id="KW-0732">Signal</keyword>
<feature type="compositionally biased region" description="Basic and acidic residues" evidence="1">
    <location>
        <begin position="431"/>
        <end position="440"/>
    </location>
</feature>
<sequence>MYPWLFLISSFIAAPVLAKQCINITVPVDISARNGVFNLPTLETNTDATTFALNFTNIRGNFTEESLLGYTTVTGTYEISAKFCKPDNVTGKTPTVQFLTHGLGFDKTYWDVVYNNYNYSYTDVAVDQYGFCILAIDRLGVGNSSIADPLTVLQLPAELSAIYEITKMLRTGTLLNVPHVFDKVVHVGHSFGSVLSYTLSAMYPNITDGLILTGFSANSSFLSQFIASSDLKLGRLNQPLRFGNISYAAVTHSLAKLGNLLYNTSAVTRELAALNVSIVEALSVFRSTDLADFAAGLEASDLPHMQDLPTGYVTWTDAGSNIFNFLYPPYFDRDLGLFTERTKFPFTLGELLTSGGAPKAAPDFTGPVLVLTGNDFEVSIFLTQLSTRHSILAKRKVFKSEKPRLGRVGGKMTGGGEEGMVADKGGGEGAEGAREVVMIREEEEEERLADIPAAGAGDDDADGGDEAGSGMGARKRRRRDSLDGEEAAEEGRGGDKEEGEEGLFLSDDDDAVSEAGFQTHIAPPPRRQQPPAPEHEGDGRDEDKKKLGFSTTYDGYAIYGRIVCLIVKRKGGGRGKEAGGRGGGAVMEEWVRRTQVGGADEEAGDGEGEEGAAWEWGRLREGNVGTVGSVGLWKQLSRCRGEQS</sequence>
<feature type="region of interest" description="Disordered" evidence="1">
    <location>
        <begin position="405"/>
        <end position="502"/>
    </location>
</feature>
<dbReference type="AlphaFoldDB" id="A0A1W5CV84"/>
<feature type="region of interest" description="Disordered" evidence="1">
    <location>
        <begin position="519"/>
        <end position="547"/>
    </location>
</feature>
<organism evidence="3 4">
    <name type="scientific">Lasallia pustulata</name>
    <dbReference type="NCBI Taxonomy" id="136370"/>
    <lineage>
        <taxon>Eukaryota</taxon>
        <taxon>Fungi</taxon>
        <taxon>Dikarya</taxon>
        <taxon>Ascomycota</taxon>
        <taxon>Pezizomycotina</taxon>
        <taxon>Lecanoromycetes</taxon>
        <taxon>OSLEUM clade</taxon>
        <taxon>Umbilicariomycetidae</taxon>
        <taxon>Umbilicariales</taxon>
        <taxon>Umbilicariaceae</taxon>
        <taxon>Lasallia</taxon>
    </lineage>
</organism>
<dbReference type="Gene3D" id="3.40.50.1820">
    <property type="entry name" value="alpha/beta hydrolase"/>
    <property type="match status" value="1"/>
</dbReference>